<name>M7ZIB8_TRIUA</name>
<organism evidence="1">
    <name type="scientific">Triticum urartu</name>
    <name type="common">Red wild einkorn</name>
    <name type="synonym">Crithodium urartu</name>
    <dbReference type="NCBI Taxonomy" id="4572"/>
    <lineage>
        <taxon>Eukaryota</taxon>
        <taxon>Viridiplantae</taxon>
        <taxon>Streptophyta</taxon>
        <taxon>Embryophyta</taxon>
        <taxon>Tracheophyta</taxon>
        <taxon>Spermatophyta</taxon>
        <taxon>Magnoliopsida</taxon>
        <taxon>Liliopsida</taxon>
        <taxon>Poales</taxon>
        <taxon>Poaceae</taxon>
        <taxon>BOP clade</taxon>
        <taxon>Pooideae</taxon>
        <taxon>Triticodae</taxon>
        <taxon>Triticeae</taxon>
        <taxon>Triticinae</taxon>
        <taxon>Triticum</taxon>
    </lineage>
</organism>
<proteinExistence type="predicted"/>
<protein>
    <submittedName>
        <fullName evidence="1">Uncharacterized protein</fullName>
    </submittedName>
</protein>
<dbReference type="AlphaFoldDB" id="M7ZIB8"/>
<reference evidence="1" key="1">
    <citation type="journal article" date="2013" name="Nature">
        <title>Draft genome of the wheat A-genome progenitor Triticum urartu.</title>
        <authorList>
            <person name="Ling H.Q."/>
            <person name="Zhao S."/>
            <person name="Liu D."/>
            <person name="Wang J."/>
            <person name="Sun H."/>
            <person name="Zhang C."/>
            <person name="Fan H."/>
            <person name="Li D."/>
            <person name="Dong L."/>
            <person name="Tao Y."/>
            <person name="Gao C."/>
            <person name="Wu H."/>
            <person name="Li Y."/>
            <person name="Cui Y."/>
            <person name="Guo X."/>
            <person name="Zheng S."/>
            <person name="Wang B."/>
            <person name="Yu K."/>
            <person name="Liang Q."/>
            <person name="Yang W."/>
            <person name="Lou X."/>
            <person name="Chen J."/>
            <person name="Feng M."/>
            <person name="Jian J."/>
            <person name="Zhang X."/>
            <person name="Luo G."/>
            <person name="Jiang Y."/>
            <person name="Liu J."/>
            <person name="Wang Z."/>
            <person name="Sha Y."/>
            <person name="Zhang B."/>
            <person name="Wu H."/>
            <person name="Tang D."/>
            <person name="Shen Q."/>
            <person name="Xue P."/>
            <person name="Zou S."/>
            <person name="Wang X."/>
            <person name="Liu X."/>
            <person name="Wang F."/>
            <person name="Yang Y."/>
            <person name="An X."/>
            <person name="Dong Z."/>
            <person name="Zhang K."/>
            <person name="Zhang X."/>
            <person name="Luo M.C."/>
            <person name="Dvorak J."/>
            <person name="Tong Y."/>
            <person name="Wang J."/>
            <person name="Yang H."/>
            <person name="Li Z."/>
            <person name="Wang D."/>
            <person name="Zhang A."/>
            <person name="Wang J."/>
        </authorList>
    </citation>
    <scope>NUCLEOTIDE SEQUENCE</scope>
</reference>
<gene>
    <name evidence="1" type="ORF">TRIUR3_29319</name>
</gene>
<sequence>MAPPQADSPHWEHHSVLKIWNCEMRVLTFKNIQGTSFLGMQLVRWWSSEMSVAPEDVSKSIAQSKGALRTATSILACIMLVRPWPFISQDQGMNTKQIITLRFMAVLDMAGQESTRKNAKEGIINGSSPLCSCGQNLEHGYKTSIIVYGHQSRGEVMMDIKGVETPMDNDCFNTAVRMLACDEGVLFADPPVHYMDLRFCDGYELRKQFLLYLLKHRGNEAKENIPDIVKEFLKRIIWILIVL</sequence>
<evidence type="ECO:0000313" key="1">
    <source>
        <dbReference type="EMBL" id="EMS52095.1"/>
    </source>
</evidence>
<dbReference type="EMBL" id="KD211950">
    <property type="protein sequence ID" value="EMS52095.1"/>
    <property type="molecule type" value="Genomic_DNA"/>
</dbReference>
<accession>M7ZIB8</accession>